<dbReference type="InterPro" id="IPR002173">
    <property type="entry name" value="Carboh/pur_kinase_PfkB_CS"/>
</dbReference>
<comment type="caution">
    <text evidence="12">Lacks conserved residue(s) required for the propagation of feature annotation.</text>
</comment>
<dbReference type="Gene3D" id="3.40.1190.20">
    <property type="match status" value="1"/>
</dbReference>
<feature type="binding site" evidence="12">
    <location>
        <begin position="18"/>
        <end position="20"/>
    </location>
    <ligand>
        <name>substrate</name>
    </ligand>
</feature>
<dbReference type="PANTHER" id="PTHR10584">
    <property type="entry name" value="SUGAR KINASE"/>
    <property type="match status" value="1"/>
</dbReference>
<feature type="binding site" evidence="12">
    <location>
        <position position="266"/>
    </location>
    <ligand>
        <name>K(+)</name>
        <dbReference type="ChEBI" id="CHEBI:29103"/>
    </ligand>
</feature>
<evidence type="ECO:0000256" key="3">
    <source>
        <dbReference type="ARBA" id="ARBA00016943"/>
    </source>
</evidence>
<evidence type="ECO:0000256" key="8">
    <source>
        <dbReference type="ARBA" id="ARBA00022840"/>
    </source>
</evidence>
<feature type="domain" description="Carbohydrate kinase PfkB" evidence="13">
    <location>
        <begin position="10"/>
        <end position="313"/>
    </location>
</feature>
<dbReference type="GO" id="GO:0046872">
    <property type="term" value="F:metal ion binding"/>
    <property type="evidence" value="ECO:0007669"/>
    <property type="project" value="UniProtKB-KW"/>
</dbReference>
<keyword evidence="8 12" id="KW-0067">ATP-binding</keyword>
<dbReference type="Pfam" id="PF00294">
    <property type="entry name" value="PfkB"/>
    <property type="match status" value="1"/>
</dbReference>
<dbReference type="OrthoDB" id="9775849at2"/>
<keyword evidence="10 12" id="KW-0630">Potassium</keyword>
<evidence type="ECO:0000256" key="9">
    <source>
        <dbReference type="ARBA" id="ARBA00022842"/>
    </source>
</evidence>
<feature type="active site" description="Proton acceptor" evidence="12">
    <location>
        <position position="272"/>
    </location>
</feature>
<dbReference type="HAMAP" id="MF_01987">
    <property type="entry name" value="Ribokinase"/>
    <property type="match status" value="1"/>
</dbReference>
<dbReference type="CDD" id="cd01174">
    <property type="entry name" value="ribokinase"/>
    <property type="match status" value="1"/>
</dbReference>
<evidence type="ECO:0000256" key="10">
    <source>
        <dbReference type="ARBA" id="ARBA00022958"/>
    </source>
</evidence>
<keyword evidence="4 12" id="KW-0808">Transferase</keyword>
<dbReference type="GO" id="GO:0005524">
    <property type="term" value="F:ATP binding"/>
    <property type="evidence" value="ECO:0007669"/>
    <property type="project" value="UniProtKB-UniRule"/>
</dbReference>
<keyword evidence="6 12" id="KW-0547">Nucleotide-binding</keyword>
<comment type="pathway">
    <text evidence="12">Carbohydrate metabolism; D-ribose degradation; D-ribose 5-phosphate from beta-D-ribopyranose: step 2/2.</text>
</comment>
<dbReference type="EC" id="2.7.1.15" evidence="2 12"/>
<feature type="binding site" evidence="12">
    <location>
        <position position="146"/>
    </location>
    <ligand>
        <name>substrate</name>
    </ligand>
</feature>
<evidence type="ECO:0000256" key="7">
    <source>
        <dbReference type="ARBA" id="ARBA00022777"/>
    </source>
</evidence>
<evidence type="ECO:0000256" key="6">
    <source>
        <dbReference type="ARBA" id="ARBA00022741"/>
    </source>
</evidence>
<feature type="binding site" evidence="12">
    <location>
        <position position="302"/>
    </location>
    <ligand>
        <name>K(+)</name>
        <dbReference type="ChEBI" id="CHEBI:29103"/>
    </ligand>
</feature>
<keyword evidence="12" id="KW-0963">Cytoplasm</keyword>
<dbReference type="GO" id="GO:0004747">
    <property type="term" value="F:ribokinase activity"/>
    <property type="evidence" value="ECO:0007669"/>
    <property type="project" value="UniProtKB-UniRule"/>
</dbReference>
<dbReference type="UniPathway" id="UPA00916">
    <property type="reaction ID" value="UER00889"/>
</dbReference>
<evidence type="ECO:0000256" key="4">
    <source>
        <dbReference type="ARBA" id="ARBA00022679"/>
    </source>
</evidence>
<reference evidence="14 15" key="1">
    <citation type="submission" date="2018-11" db="EMBL/GenBank/DDBJ databases">
        <authorList>
            <person name="Criscuolo A."/>
        </authorList>
    </citation>
    <scope>NUCLEOTIDE SEQUENCE [LARGE SCALE GENOMIC DNA]</scope>
    <source>
        <strain evidence="14">AT11b</strain>
    </source>
</reference>
<evidence type="ECO:0000256" key="12">
    <source>
        <dbReference type="HAMAP-Rule" id="MF_01987"/>
    </source>
</evidence>
<protein>
    <recommendedName>
        <fullName evidence="3 12">Ribokinase</fullName>
        <shortName evidence="12">RK</shortName>
        <ecNumber evidence="2 12">2.7.1.15</ecNumber>
    </recommendedName>
</protein>
<dbReference type="PANTHER" id="PTHR10584:SF166">
    <property type="entry name" value="RIBOKINASE"/>
    <property type="match status" value="1"/>
</dbReference>
<evidence type="ECO:0000313" key="15">
    <source>
        <dbReference type="Proteomes" id="UP000280861"/>
    </source>
</evidence>
<feature type="binding site" evidence="12">
    <location>
        <begin position="46"/>
        <end position="50"/>
    </location>
    <ligand>
        <name>substrate</name>
    </ligand>
</feature>
<evidence type="ECO:0000256" key="1">
    <source>
        <dbReference type="ARBA" id="ARBA00005380"/>
    </source>
</evidence>
<keyword evidence="15" id="KW-1185">Reference proteome</keyword>
<comment type="similarity">
    <text evidence="1">Belongs to the carbohydrate kinase pfkB family.</text>
</comment>
<accession>A0A3P5WT10</accession>
<dbReference type="GO" id="GO:0005829">
    <property type="term" value="C:cytosol"/>
    <property type="evidence" value="ECO:0007669"/>
    <property type="project" value="TreeGrafter"/>
</dbReference>
<name>A0A3P5WT10_9MICC</name>
<comment type="catalytic activity">
    <reaction evidence="12">
        <text>D-ribose + ATP = D-ribose 5-phosphate + ADP + H(+)</text>
        <dbReference type="Rhea" id="RHEA:13697"/>
        <dbReference type="ChEBI" id="CHEBI:15378"/>
        <dbReference type="ChEBI" id="CHEBI:30616"/>
        <dbReference type="ChEBI" id="CHEBI:47013"/>
        <dbReference type="ChEBI" id="CHEBI:78346"/>
        <dbReference type="ChEBI" id="CHEBI:456216"/>
        <dbReference type="EC" id="2.7.1.15"/>
    </reaction>
</comment>
<feature type="binding site" evidence="12">
    <location>
        <begin position="230"/>
        <end position="235"/>
    </location>
    <ligand>
        <name>ATP</name>
        <dbReference type="ChEBI" id="CHEBI:30616"/>
    </ligand>
</feature>
<dbReference type="PROSITE" id="PS00584">
    <property type="entry name" value="PFKB_KINASES_2"/>
    <property type="match status" value="1"/>
</dbReference>
<evidence type="ECO:0000256" key="5">
    <source>
        <dbReference type="ARBA" id="ARBA00022723"/>
    </source>
</evidence>
<comment type="function">
    <text evidence="12">Catalyzes the phosphorylation of ribose at O-5 in a reaction requiring ATP and magnesium. The resulting D-ribose-5-phosphate can then be used either for sythesis of nucleotides, histidine, and tryptophan, or as a component of the pentose phosphate pathway.</text>
</comment>
<keyword evidence="5 12" id="KW-0479">Metal-binding</keyword>
<comment type="subcellular location">
    <subcellularLocation>
        <location evidence="12">Cytoplasm</location>
    </subcellularLocation>
</comment>
<comment type="subunit">
    <text evidence="12">Homodimer.</text>
</comment>
<comment type="activity regulation">
    <text evidence="12">Activated by a monovalent cation that binds near, but not in, the active site. The most likely occupant of the site in vivo is potassium. Ion binding induces a conformational change that may alter substrate affinity.</text>
</comment>
<sequence length="325" mass="31461">MSAATNTAGRIVVVGSLNADLTIYCERLPQPGETVHGNGFAVNPGGKSANQAVAAGKLGGQVSLVGAVGEDSNGAMLRDSVASAGVDIQHVRNAAEPTGVAVIAVDASGENNIIISAGANGSLTPADVAGASAAMAGAAVVSLCLEVGMETVTAAAQAGHDAGATVLLNLSPYAEIPAALAGLTDVLLVNAHEAALFLDSDVPGPDGALADWDAVRLRFAEHGVQRILVTLGSAGSMVLDSVGDAGAAPGAGQVTRIAPTTVNAVDTTGAGDAFTGAVAVRLAAGDSLAAAATFASVAAALATTAKGTQAAYPSVADVHARLATA</sequence>
<dbReference type="GO" id="GO:0019303">
    <property type="term" value="P:D-ribose catabolic process"/>
    <property type="evidence" value="ECO:0007669"/>
    <property type="project" value="UniProtKB-UniRule"/>
</dbReference>
<feature type="binding site" evidence="12">
    <location>
        <position position="190"/>
    </location>
    <ligand>
        <name>ATP</name>
        <dbReference type="ChEBI" id="CHEBI:30616"/>
    </ligand>
</feature>
<comment type="cofactor">
    <cofactor evidence="12">
        <name>Mg(2+)</name>
        <dbReference type="ChEBI" id="CHEBI:18420"/>
    </cofactor>
    <text evidence="12">Requires a divalent cation, most likely magnesium in vivo, as an electrophilic catalyst to aid phosphoryl group transfer. It is the chelate of the metal and the nucleotide that is the actual substrate.</text>
</comment>
<keyword evidence="9 12" id="KW-0460">Magnesium</keyword>
<feature type="binding site" evidence="12">
    <location>
        <begin position="271"/>
        <end position="272"/>
    </location>
    <ligand>
        <name>ATP</name>
        <dbReference type="ChEBI" id="CHEBI:30616"/>
    </ligand>
</feature>
<dbReference type="AlphaFoldDB" id="A0A3P5WT10"/>
<dbReference type="EMBL" id="UXAU01000009">
    <property type="protein sequence ID" value="VDC18264.1"/>
    <property type="molecule type" value="Genomic_DNA"/>
</dbReference>
<evidence type="ECO:0000256" key="2">
    <source>
        <dbReference type="ARBA" id="ARBA00012035"/>
    </source>
</evidence>
<dbReference type="Proteomes" id="UP000280861">
    <property type="component" value="Unassembled WGS sequence"/>
</dbReference>
<dbReference type="PRINTS" id="PR00990">
    <property type="entry name" value="RIBOKINASE"/>
</dbReference>
<feature type="binding site" evidence="12">
    <location>
        <position position="307"/>
    </location>
    <ligand>
        <name>K(+)</name>
        <dbReference type="ChEBI" id="CHEBI:29103"/>
    </ligand>
</feature>
<keyword evidence="7 12" id="KW-0418">Kinase</keyword>
<evidence type="ECO:0000259" key="13">
    <source>
        <dbReference type="Pfam" id="PF00294"/>
    </source>
</evidence>
<comment type="similarity">
    <text evidence="12">Belongs to the carbohydrate kinase PfkB family. Ribokinase subfamily.</text>
</comment>
<gene>
    <name evidence="14" type="primary">rbsK_1</name>
    <name evidence="12" type="synonym">rbsK</name>
    <name evidence="14" type="ORF">PSET11_00131</name>
</gene>
<dbReference type="InterPro" id="IPR002139">
    <property type="entry name" value="Ribo/fructo_kinase"/>
</dbReference>
<feature type="binding site" evidence="12">
    <location>
        <position position="272"/>
    </location>
    <ligand>
        <name>substrate</name>
    </ligand>
</feature>
<feature type="binding site" evidence="12">
    <location>
        <position position="268"/>
    </location>
    <ligand>
        <name>K(+)</name>
        <dbReference type="ChEBI" id="CHEBI:29103"/>
    </ligand>
</feature>
<evidence type="ECO:0000313" key="14">
    <source>
        <dbReference type="EMBL" id="VDC18264.1"/>
    </source>
</evidence>
<evidence type="ECO:0000256" key="11">
    <source>
        <dbReference type="ARBA" id="ARBA00023277"/>
    </source>
</evidence>
<dbReference type="InterPro" id="IPR011877">
    <property type="entry name" value="Ribokinase"/>
</dbReference>
<dbReference type="InterPro" id="IPR029056">
    <property type="entry name" value="Ribokinase-like"/>
</dbReference>
<organism evidence="14 15">
    <name type="scientific">Arthrobacter ulcerisalmonis</name>
    <dbReference type="NCBI Taxonomy" id="2483813"/>
    <lineage>
        <taxon>Bacteria</taxon>
        <taxon>Bacillati</taxon>
        <taxon>Actinomycetota</taxon>
        <taxon>Actinomycetes</taxon>
        <taxon>Micrococcales</taxon>
        <taxon>Micrococcaceae</taxon>
        <taxon>Arthrobacter</taxon>
    </lineage>
</organism>
<dbReference type="SUPFAM" id="SSF53613">
    <property type="entry name" value="Ribokinase-like"/>
    <property type="match status" value="1"/>
</dbReference>
<keyword evidence="11 12" id="KW-0119">Carbohydrate metabolism</keyword>
<feature type="binding site" evidence="12">
    <location>
        <position position="305"/>
    </location>
    <ligand>
        <name>K(+)</name>
        <dbReference type="ChEBI" id="CHEBI:29103"/>
    </ligand>
</feature>
<proteinExistence type="inferred from homology"/>
<dbReference type="RefSeq" id="WP_124089728.1">
    <property type="nucleotide sequence ID" value="NZ_CBCRYA010000006.1"/>
</dbReference>
<dbReference type="InterPro" id="IPR011611">
    <property type="entry name" value="PfkB_dom"/>
</dbReference>